<proteinExistence type="predicted"/>
<protein>
    <submittedName>
        <fullName evidence="1">Uncharacterized protein</fullName>
    </submittedName>
</protein>
<reference evidence="1 2" key="1">
    <citation type="journal article" date="2013" name="Curr. Biol.">
        <title>The Genome of the Foraminiferan Reticulomyxa filosa.</title>
        <authorList>
            <person name="Glockner G."/>
            <person name="Hulsmann N."/>
            <person name="Schleicher M."/>
            <person name="Noegel A.A."/>
            <person name="Eichinger L."/>
            <person name="Gallinger C."/>
            <person name="Pawlowski J."/>
            <person name="Sierra R."/>
            <person name="Euteneuer U."/>
            <person name="Pillet L."/>
            <person name="Moustafa A."/>
            <person name="Platzer M."/>
            <person name="Groth M."/>
            <person name="Szafranski K."/>
            <person name="Schliwa M."/>
        </authorList>
    </citation>
    <scope>NUCLEOTIDE SEQUENCE [LARGE SCALE GENOMIC DNA]</scope>
</reference>
<evidence type="ECO:0000313" key="1">
    <source>
        <dbReference type="EMBL" id="ETO00307.1"/>
    </source>
</evidence>
<accession>X6LGR5</accession>
<name>X6LGR5_RETFI</name>
<dbReference type="EMBL" id="ASPP01041384">
    <property type="protein sequence ID" value="ETO00307.1"/>
    <property type="molecule type" value="Genomic_DNA"/>
</dbReference>
<comment type="caution">
    <text evidence="1">The sequence shown here is derived from an EMBL/GenBank/DDBJ whole genome shotgun (WGS) entry which is preliminary data.</text>
</comment>
<keyword evidence="2" id="KW-1185">Reference proteome</keyword>
<feature type="non-terminal residue" evidence="1">
    <location>
        <position position="147"/>
    </location>
</feature>
<evidence type="ECO:0000313" key="2">
    <source>
        <dbReference type="Proteomes" id="UP000023152"/>
    </source>
</evidence>
<dbReference type="AlphaFoldDB" id="X6LGR5"/>
<organism evidence="1 2">
    <name type="scientific">Reticulomyxa filosa</name>
    <dbReference type="NCBI Taxonomy" id="46433"/>
    <lineage>
        <taxon>Eukaryota</taxon>
        <taxon>Sar</taxon>
        <taxon>Rhizaria</taxon>
        <taxon>Retaria</taxon>
        <taxon>Foraminifera</taxon>
        <taxon>Monothalamids</taxon>
        <taxon>Reticulomyxidae</taxon>
        <taxon>Reticulomyxa</taxon>
    </lineage>
</organism>
<dbReference type="Proteomes" id="UP000023152">
    <property type="component" value="Unassembled WGS sequence"/>
</dbReference>
<gene>
    <name evidence="1" type="ORF">RFI_37140</name>
</gene>
<sequence>MKSVVLDSHTNKVLGATDTEESEQMIRTKLLKFGTGSERKDGTRAKQHNAETEQRIQQLNDIEVTEITAAFIQDDNNAVYDQDQLDIESKAANKISTISKQVTLNENHNASINNLQTQIAVIMDHFTRYVAAIPLKIQAAKDISLTF</sequence>